<dbReference type="GO" id="GO:0003700">
    <property type="term" value="F:DNA-binding transcription factor activity"/>
    <property type="evidence" value="ECO:0007669"/>
    <property type="project" value="InterPro"/>
</dbReference>
<name>A0A679I4E2_9RHOO</name>
<dbReference type="OrthoDB" id="9786526at2"/>
<evidence type="ECO:0000256" key="1">
    <source>
        <dbReference type="ARBA" id="ARBA00009437"/>
    </source>
</evidence>
<dbReference type="PANTHER" id="PTHR30537">
    <property type="entry name" value="HTH-TYPE TRANSCRIPTIONAL REGULATOR"/>
    <property type="match status" value="1"/>
</dbReference>
<protein>
    <submittedName>
        <fullName evidence="5">LysR family transcriptional regulator</fullName>
    </submittedName>
</protein>
<accession>A0A679I4E2</accession>
<dbReference type="Gene3D" id="3.40.190.290">
    <property type="match status" value="1"/>
</dbReference>
<keyword evidence="2" id="KW-0805">Transcription regulation</keyword>
<dbReference type="Pfam" id="PF03466">
    <property type="entry name" value="LysR_substrate"/>
    <property type="match status" value="1"/>
</dbReference>
<evidence type="ECO:0000256" key="2">
    <source>
        <dbReference type="ARBA" id="ARBA00023015"/>
    </source>
</evidence>
<dbReference type="FunFam" id="1.10.10.10:FF:000001">
    <property type="entry name" value="LysR family transcriptional regulator"/>
    <property type="match status" value="1"/>
</dbReference>
<keyword evidence="6" id="KW-1185">Reference proteome</keyword>
<dbReference type="SUPFAM" id="SSF46785">
    <property type="entry name" value="Winged helix' DNA-binding domain"/>
    <property type="match status" value="1"/>
</dbReference>
<dbReference type="GO" id="GO:0003677">
    <property type="term" value="F:DNA binding"/>
    <property type="evidence" value="ECO:0007669"/>
    <property type="project" value="UniProtKB-KW"/>
</dbReference>
<evidence type="ECO:0000313" key="5">
    <source>
        <dbReference type="EMBL" id="BBU69238.1"/>
    </source>
</evidence>
<dbReference type="Pfam" id="PF00126">
    <property type="entry name" value="HTH_1"/>
    <property type="match status" value="1"/>
</dbReference>
<reference evidence="6" key="1">
    <citation type="submission" date="2020-01" db="EMBL/GenBank/DDBJ databases">
        <title>Phosphoaccumulans saitamaens gen. nov., sp. nov., a polyphosphate accumulating bacterium isolated from surface river water.</title>
        <authorList>
            <person name="Watanabe K."/>
            <person name="Suda W."/>
        </authorList>
    </citation>
    <scope>NUCLEOTIDE SEQUENCE [LARGE SCALE GENOMIC DNA]</scope>
    <source>
        <strain evidence="6">ICHIAU1</strain>
    </source>
</reference>
<dbReference type="InterPro" id="IPR036388">
    <property type="entry name" value="WH-like_DNA-bd_sf"/>
</dbReference>
<comment type="similarity">
    <text evidence="1">Belongs to the LysR transcriptional regulatory family.</text>
</comment>
<dbReference type="SUPFAM" id="SSF53850">
    <property type="entry name" value="Periplasmic binding protein-like II"/>
    <property type="match status" value="1"/>
</dbReference>
<dbReference type="InterPro" id="IPR005119">
    <property type="entry name" value="LysR_subst-bd"/>
</dbReference>
<dbReference type="CDD" id="cd08422">
    <property type="entry name" value="PBP2_CrgA_like"/>
    <property type="match status" value="1"/>
</dbReference>
<dbReference type="PROSITE" id="PS50931">
    <property type="entry name" value="HTH_LYSR"/>
    <property type="match status" value="1"/>
</dbReference>
<evidence type="ECO:0000256" key="3">
    <source>
        <dbReference type="ARBA" id="ARBA00023125"/>
    </source>
</evidence>
<dbReference type="EMBL" id="AP022345">
    <property type="protein sequence ID" value="BBU69238.1"/>
    <property type="molecule type" value="Genomic_DNA"/>
</dbReference>
<evidence type="ECO:0000313" key="6">
    <source>
        <dbReference type="Proteomes" id="UP000463961"/>
    </source>
</evidence>
<dbReference type="Proteomes" id="UP000463961">
    <property type="component" value="Chromosome"/>
</dbReference>
<sequence length="302" mass="33752">MKEYDFSALRSFITVVETGSFAKAAEQLDVSTAAISRRIALLEGLLGSQLIARTTRRLDLTDAGKLFYEDTLNIFQMLDEADERVRVGRETVKGILRIATPLSFGYEKVAPLLPKFMKQYPALKVTLRLEDRLTDLQAEGIDVAVRIGALADSSLVATKITSIAKICCASPDYLRRHGRPTQPQEIVAHHLLHYSNISMKDEWSWLFEHSTAMPDLDYTFAANNAEALRAMTMQGVGITVLPEFTVEDALKTGSLEQIFKDFSPTPSPLYAVRPSRQFTPARVRAFIAFLQQSFMDGPKLET</sequence>
<evidence type="ECO:0000256" key="4">
    <source>
        <dbReference type="ARBA" id="ARBA00023163"/>
    </source>
</evidence>
<dbReference type="RefSeq" id="WP_162050048.1">
    <property type="nucleotide sequence ID" value="NZ_AP019011.1"/>
</dbReference>
<keyword evidence="3" id="KW-0238">DNA-binding</keyword>
<dbReference type="InterPro" id="IPR058163">
    <property type="entry name" value="LysR-type_TF_proteobact-type"/>
</dbReference>
<organism evidence="5 6">
    <name type="scientific">Fluviibacter phosphoraccumulans</name>
    <dbReference type="NCBI Taxonomy" id="1751046"/>
    <lineage>
        <taxon>Bacteria</taxon>
        <taxon>Pseudomonadati</taxon>
        <taxon>Pseudomonadota</taxon>
        <taxon>Betaproteobacteria</taxon>
        <taxon>Rhodocyclales</taxon>
        <taxon>Fluviibacteraceae</taxon>
        <taxon>Fluviibacter</taxon>
    </lineage>
</organism>
<dbReference type="FunFam" id="3.40.190.290:FF:000001">
    <property type="entry name" value="Transcriptional regulator, LysR family"/>
    <property type="match status" value="1"/>
</dbReference>
<dbReference type="AlphaFoldDB" id="A0A679I4E2"/>
<dbReference type="InterPro" id="IPR000847">
    <property type="entry name" value="LysR_HTH_N"/>
</dbReference>
<dbReference type="InterPro" id="IPR036390">
    <property type="entry name" value="WH_DNA-bd_sf"/>
</dbReference>
<dbReference type="Gene3D" id="1.10.10.10">
    <property type="entry name" value="Winged helix-like DNA-binding domain superfamily/Winged helix DNA-binding domain"/>
    <property type="match status" value="1"/>
</dbReference>
<gene>
    <name evidence="5" type="ORF">ICHIAU1_15210</name>
</gene>
<proteinExistence type="inferred from homology"/>
<keyword evidence="4" id="KW-0804">Transcription</keyword>
<dbReference type="PANTHER" id="PTHR30537:SF5">
    <property type="entry name" value="HTH-TYPE TRANSCRIPTIONAL ACTIVATOR TTDR-RELATED"/>
    <property type="match status" value="1"/>
</dbReference>